<organism evidence="10 11">
    <name type="scientific">Candida orthopsilosis (strain 90-125)</name>
    <name type="common">Yeast</name>
    <dbReference type="NCBI Taxonomy" id="1136231"/>
    <lineage>
        <taxon>Eukaryota</taxon>
        <taxon>Fungi</taxon>
        <taxon>Dikarya</taxon>
        <taxon>Ascomycota</taxon>
        <taxon>Saccharomycotina</taxon>
        <taxon>Pichiomycetes</taxon>
        <taxon>Debaryomycetaceae</taxon>
        <taxon>Candida/Lodderomyces clade</taxon>
        <taxon>Candida</taxon>
    </lineage>
</organism>
<dbReference type="OrthoDB" id="446890at2759"/>
<dbReference type="GeneID" id="14537199"/>
<keyword evidence="5" id="KW-0676">Redox-active center</keyword>
<evidence type="ECO:0000256" key="5">
    <source>
        <dbReference type="ARBA" id="ARBA00023284"/>
    </source>
</evidence>
<evidence type="ECO:0000256" key="2">
    <source>
        <dbReference type="ARBA" id="ARBA00022559"/>
    </source>
</evidence>
<dbReference type="eggNOG" id="KOG1651">
    <property type="taxonomic scope" value="Eukaryota"/>
</dbReference>
<evidence type="ECO:0000313" key="10">
    <source>
        <dbReference type="EMBL" id="CCG21584.1"/>
    </source>
</evidence>
<dbReference type="HOGENOM" id="CLU_029507_2_2_1"/>
<dbReference type="KEGG" id="cot:CORT_0A11990"/>
<evidence type="ECO:0000256" key="6">
    <source>
        <dbReference type="ARBA" id="ARBA00049091"/>
    </source>
</evidence>
<dbReference type="FunFam" id="3.40.30.10:FF:000010">
    <property type="entry name" value="Glutathione peroxidase"/>
    <property type="match status" value="1"/>
</dbReference>
<evidence type="ECO:0000256" key="3">
    <source>
        <dbReference type="ARBA" id="ARBA00022862"/>
    </source>
</evidence>
<dbReference type="InterPro" id="IPR000889">
    <property type="entry name" value="Glutathione_peroxidase"/>
</dbReference>
<dbReference type="AlphaFoldDB" id="H8WYV2"/>
<reference evidence="10 11" key="1">
    <citation type="journal article" date="2012" name="PLoS ONE">
        <title>Sequence and analysis of the genome of the pathogenic yeast Candida orthopsilosis.</title>
        <authorList>
            <person name="Riccombeni A."/>
            <person name="Vidanes G."/>
            <person name="Proux-Wera E."/>
            <person name="Wolfe K.H."/>
            <person name="Butler G."/>
        </authorList>
    </citation>
    <scope>NUCLEOTIDE SEQUENCE [LARGE SCALE GENOMIC DNA]</scope>
    <source>
        <strain evidence="10 11">Co 90-125</strain>
    </source>
</reference>
<dbReference type="EMBL" id="HE681719">
    <property type="protein sequence ID" value="CCG21584.1"/>
    <property type="molecule type" value="Genomic_DNA"/>
</dbReference>
<dbReference type="PROSITE" id="PS00460">
    <property type="entry name" value="GLUTATHIONE_PEROXID_1"/>
    <property type="match status" value="1"/>
</dbReference>
<dbReference type="Gene3D" id="3.40.30.10">
    <property type="entry name" value="Glutaredoxin"/>
    <property type="match status" value="1"/>
</dbReference>
<evidence type="ECO:0000256" key="9">
    <source>
        <dbReference type="SAM" id="MobiDB-lite"/>
    </source>
</evidence>
<keyword evidence="4 8" id="KW-0560">Oxidoreductase</keyword>
<evidence type="ECO:0000256" key="1">
    <source>
        <dbReference type="ARBA" id="ARBA00006926"/>
    </source>
</evidence>
<accession>H8WYV2</accession>
<dbReference type="CDD" id="cd00340">
    <property type="entry name" value="GSH_Peroxidase"/>
    <property type="match status" value="1"/>
</dbReference>
<evidence type="ECO:0000313" key="11">
    <source>
        <dbReference type="Proteomes" id="UP000005018"/>
    </source>
</evidence>
<dbReference type="RefSeq" id="XP_003867022.1">
    <property type="nucleotide sequence ID" value="XM_003866974.1"/>
</dbReference>
<feature type="compositionally biased region" description="Low complexity" evidence="9">
    <location>
        <begin position="7"/>
        <end position="21"/>
    </location>
</feature>
<dbReference type="PRINTS" id="PR01011">
    <property type="entry name" value="GLUTPROXDASE"/>
</dbReference>
<evidence type="ECO:0000256" key="8">
    <source>
        <dbReference type="RuleBase" id="RU000499"/>
    </source>
</evidence>
<gene>
    <name evidence="10" type="ORF">CORT_0A11990</name>
</gene>
<dbReference type="SUPFAM" id="SSF52833">
    <property type="entry name" value="Thioredoxin-like"/>
    <property type="match status" value="1"/>
</dbReference>
<dbReference type="InterPro" id="IPR029759">
    <property type="entry name" value="GPX_AS"/>
</dbReference>
<keyword evidence="3" id="KW-0049">Antioxidant</keyword>
<protein>
    <recommendedName>
        <fullName evidence="8">Glutathione peroxidase</fullName>
    </recommendedName>
</protein>
<sequence length="192" mass="21801">MSGPANSTTITDTTATASSSTLRDPSPQPSIYDFSLPDAQNNLINFTQFQNKVLLIVNVASLCGFTPQYHELQQLYAKYHSQGLEILGFPCNQFGKQEPKSDKKIAQHCRRDFGVEFLIMKKIKVNGEDQSDLYRYLKDAKSGMFGFKGIRWNFEKFVIDRKGNVVARFDSWITPKQFDGLIKQLVDEGKES</sequence>
<dbReference type="PROSITE" id="PS51355">
    <property type="entry name" value="GLUTATHIONE_PEROXID_3"/>
    <property type="match status" value="1"/>
</dbReference>
<dbReference type="PANTHER" id="PTHR11592">
    <property type="entry name" value="GLUTATHIONE PEROXIDASE"/>
    <property type="match status" value="1"/>
</dbReference>
<dbReference type="InterPro" id="IPR029760">
    <property type="entry name" value="GPX_CS"/>
</dbReference>
<evidence type="ECO:0000256" key="4">
    <source>
        <dbReference type="ARBA" id="ARBA00023002"/>
    </source>
</evidence>
<dbReference type="Proteomes" id="UP000005018">
    <property type="component" value="Chromosome 1"/>
</dbReference>
<name>H8WYV2_CANO9</name>
<dbReference type="InterPro" id="IPR036249">
    <property type="entry name" value="Thioredoxin-like_sf"/>
</dbReference>
<keyword evidence="2 8" id="KW-0575">Peroxidase</keyword>
<dbReference type="Pfam" id="PF00255">
    <property type="entry name" value="GSHPx"/>
    <property type="match status" value="1"/>
</dbReference>
<dbReference type="PIRSF" id="PIRSF000303">
    <property type="entry name" value="Glutathion_perox"/>
    <property type="match status" value="1"/>
</dbReference>
<comment type="similarity">
    <text evidence="1 8">Belongs to the glutathione peroxidase family.</text>
</comment>
<dbReference type="PANTHER" id="PTHR11592:SF78">
    <property type="entry name" value="GLUTATHIONE PEROXIDASE"/>
    <property type="match status" value="1"/>
</dbReference>
<evidence type="ECO:0000256" key="7">
    <source>
        <dbReference type="PIRSR" id="PIRSR000303-1"/>
    </source>
</evidence>
<dbReference type="GO" id="GO:0034599">
    <property type="term" value="P:cellular response to oxidative stress"/>
    <property type="evidence" value="ECO:0007669"/>
    <property type="project" value="TreeGrafter"/>
</dbReference>
<proteinExistence type="inferred from homology"/>
<comment type="catalytic activity">
    <reaction evidence="6">
        <text>a hydroperoxide + [thioredoxin]-dithiol = an alcohol + [thioredoxin]-disulfide + H2O</text>
        <dbReference type="Rhea" id="RHEA:62620"/>
        <dbReference type="Rhea" id="RHEA-COMP:10698"/>
        <dbReference type="Rhea" id="RHEA-COMP:10700"/>
        <dbReference type="ChEBI" id="CHEBI:15377"/>
        <dbReference type="ChEBI" id="CHEBI:29950"/>
        <dbReference type="ChEBI" id="CHEBI:30879"/>
        <dbReference type="ChEBI" id="CHEBI:35924"/>
        <dbReference type="ChEBI" id="CHEBI:50058"/>
        <dbReference type="EC" id="1.11.1.24"/>
    </reaction>
</comment>
<dbReference type="PROSITE" id="PS00763">
    <property type="entry name" value="GLUTATHIONE_PEROXID_2"/>
    <property type="match status" value="1"/>
</dbReference>
<keyword evidence="11" id="KW-1185">Reference proteome</keyword>
<feature type="active site" evidence="7">
    <location>
        <position position="63"/>
    </location>
</feature>
<feature type="region of interest" description="Disordered" evidence="9">
    <location>
        <begin position="1"/>
        <end position="26"/>
    </location>
</feature>
<dbReference type="GO" id="GO:0140824">
    <property type="term" value="F:thioredoxin-dependent peroxiredoxin activity"/>
    <property type="evidence" value="ECO:0007669"/>
    <property type="project" value="UniProtKB-EC"/>
</dbReference>